<accession>A0A2I1GP51</accession>
<reference evidence="1 2" key="1">
    <citation type="submission" date="2015-10" db="EMBL/GenBank/DDBJ databases">
        <title>Genome analyses suggest a sexual origin of heterokaryosis in a supposedly ancient asexual fungus.</title>
        <authorList>
            <person name="Ropars J."/>
            <person name="Sedzielewska K."/>
            <person name="Noel J."/>
            <person name="Charron P."/>
            <person name="Farinelli L."/>
            <person name="Marton T."/>
            <person name="Kruger M."/>
            <person name="Pelin A."/>
            <person name="Brachmann A."/>
            <person name="Corradi N."/>
        </authorList>
    </citation>
    <scope>NUCLEOTIDE SEQUENCE [LARGE SCALE GENOMIC DNA]</scope>
    <source>
        <strain evidence="1 2">A4</strain>
    </source>
</reference>
<dbReference type="Proteomes" id="UP000234323">
    <property type="component" value="Unassembled WGS sequence"/>
</dbReference>
<gene>
    <name evidence="1" type="ORF">RhiirA4_463974</name>
</gene>
<dbReference type="AlphaFoldDB" id="A0A2I1GP51"/>
<sequence>MAFKMKCLNHILPCGDIMAAHFPALNNQSLLPIRCPVCRTDTDTNQYNARRRVTREILIKQYLDYLVEYDDIIFEDVIMEKYGFKGVRIVRLKLDEKAIVRLLYEKSKLDEKAIVNLTFNWILHGHDEHGIVFVVKLNLLVNAVFGK</sequence>
<keyword evidence="2" id="KW-1185">Reference proteome</keyword>
<dbReference type="VEuPathDB" id="FungiDB:RhiirFUN_006114"/>
<name>A0A2I1GP51_9GLOM</name>
<evidence type="ECO:0000313" key="1">
    <source>
        <dbReference type="EMBL" id="PKY48390.1"/>
    </source>
</evidence>
<organism evidence="1 2">
    <name type="scientific">Rhizophagus irregularis</name>
    <dbReference type="NCBI Taxonomy" id="588596"/>
    <lineage>
        <taxon>Eukaryota</taxon>
        <taxon>Fungi</taxon>
        <taxon>Fungi incertae sedis</taxon>
        <taxon>Mucoromycota</taxon>
        <taxon>Glomeromycotina</taxon>
        <taxon>Glomeromycetes</taxon>
        <taxon>Glomerales</taxon>
        <taxon>Glomeraceae</taxon>
        <taxon>Rhizophagus</taxon>
    </lineage>
</organism>
<proteinExistence type="predicted"/>
<evidence type="ECO:0000313" key="2">
    <source>
        <dbReference type="Proteomes" id="UP000234323"/>
    </source>
</evidence>
<protein>
    <submittedName>
        <fullName evidence="1">Uncharacterized protein</fullName>
    </submittedName>
</protein>
<dbReference type="VEuPathDB" id="FungiDB:FUN_020140"/>
<dbReference type="EMBL" id="LLXI01000637">
    <property type="protein sequence ID" value="PKY48390.1"/>
    <property type="molecule type" value="Genomic_DNA"/>
</dbReference>
<comment type="caution">
    <text evidence="1">The sequence shown here is derived from an EMBL/GenBank/DDBJ whole genome shotgun (WGS) entry which is preliminary data.</text>
</comment>